<evidence type="ECO:0000256" key="1">
    <source>
        <dbReference type="ARBA" id="ARBA00004167"/>
    </source>
</evidence>
<keyword evidence="6" id="KW-0325">Glycoprotein</keyword>
<comment type="subcellular location">
    <subcellularLocation>
        <location evidence="1">Membrane</location>
        <topology evidence="1">Single-pass membrane protein</topology>
    </subcellularLocation>
</comment>
<sequence>MGALAFDQPDIPLNWTTVYPCAVDFGSRIIAGDITVQDPNNTPASCVERCDAQNFIYAGVEFSNECHCGTGLKSTPEARPTSECNMACTGDANLSCGGSDRIQIYKSPALPGGGWGLQGCFVDTPTSPAFGNPVVHHSFATNLEFIIQCVEFCQHIGYPFAGAENGEDCQCSFGFAAGAQGVDESECSTLCPLPPGDGQEFCGGVQRLMVYRYEG</sequence>
<evidence type="ECO:0000256" key="2">
    <source>
        <dbReference type="ARBA" id="ARBA00022692"/>
    </source>
</evidence>
<dbReference type="SMART" id="SM00321">
    <property type="entry name" value="WSC"/>
    <property type="match status" value="2"/>
</dbReference>
<name>A0A1M2VRG6_TRAPU</name>
<dbReference type="PROSITE" id="PS51212">
    <property type="entry name" value="WSC"/>
    <property type="match status" value="2"/>
</dbReference>
<keyword evidence="5" id="KW-0472">Membrane</keyword>
<gene>
    <name evidence="8" type="ORF">TRAPUB_13271</name>
</gene>
<evidence type="ECO:0000313" key="8">
    <source>
        <dbReference type="EMBL" id="OJT10166.1"/>
    </source>
</evidence>
<keyword evidence="2" id="KW-0812">Transmembrane</keyword>
<dbReference type="EMBL" id="MNAD01000803">
    <property type="protein sequence ID" value="OJT10166.1"/>
    <property type="molecule type" value="Genomic_DNA"/>
</dbReference>
<feature type="domain" description="WSC" evidence="7">
    <location>
        <begin position="114"/>
        <end position="214"/>
    </location>
</feature>
<dbReference type="PANTHER" id="PTHR24269:SF16">
    <property type="entry name" value="PROTEIN SLG1"/>
    <property type="match status" value="1"/>
</dbReference>
<dbReference type="AlphaFoldDB" id="A0A1M2VRG6"/>
<evidence type="ECO:0000256" key="3">
    <source>
        <dbReference type="ARBA" id="ARBA00022729"/>
    </source>
</evidence>
<evidence type="ECO:0000256" key="5">
    <source>
        <dbReference type="ARBA" id="ARBA00023136"/>
    </source>
</evidence>
<keyword evidence="4" id="KW-1133">Transmembrane helix</keyword>
<dbReference type="Pfam" id="PF01822">
    <property type="entry name" value="WSC"/>
    <property type="match status" value="2"/>
</dbReference>
<dbReference type="OrthoDB" id="5985073at2759"/>
<evidence type="ECO:0000259" key="7">
    <source>
        <dbReference type="PROSITE" id="PS51212"/>
    </source>
</evidence>
<proteinExistence type="predicted"/>
<dbReference type="PANTHER" id="PTHR24269">
    <property type="entry name" value="KREMEN PROTEIN"/>
    <property type="match status" value="1"/>
</dbReference>
<evidence type="ECO:0000313" key="9">
    <source>
        <dbReference type="Proteomes" id="UP000184267"/>
    </source>
</evidence>
<dbReference type="Proteomes" id="UP000184267">
    <property type="component" value="Unassembled WGS sequence"/>
</dbReference>
<dbReference type="STRING" id="154538.A0A1M2VRG6"/>
<evidence type="ECO:0000256" key="4">
    <source>
        <dbReference type="ARBA" id="ARBA00022989"/>
    </source>
</evidence>
<reference evidence="8 9" key="1">
    <citation type="submission" date="2016-10" db="EMBL/GenBank/DDBJ databases">
        <title>Genome sequence of the basidiomycete white-rot fungus Trametes pubescens.</title>
        <authorList>
            <person name="Makela M.R."/>
            <person name="Granchi Z."/>
            <person name="Peng M."/>
            <person name="De Vries R.P."/>
            <person name="Grigoriev I."/>
            <person name="Riley R."/>
            <person name="Hilden K."/>
        </authorList>
    </citation>
    <scope>NUCLEOTIDE SEQUENCE [LARGE SCALE GENOMIC DNA]</scope>
    <source>
        <strain evidence="8 9">FBCC735</strain>
    </source>
</reference>
<feature type="domain" description="WSC" evidence="7">
    <location>
        <begin position="15"/>
        <end position="108"/>
    </location>
</feature>
<keyword evidence="3" id="KW-0732">Signal</keyword>
<organism evidence="8 9">
    <name type="scientific">Trametes pubescens</name>
    <name type="common">White-rot fungus</name>
    <dbReference type="NCBI Taxonomy" id="154538"/>
    <lineage>
        <taxon>Eukaryota</taxon>
        <taxon>Fungi</taxon>
        <taxon>Dikarya</taxon>
        <taxon>Basidiomycota</taxon>
        <taxon>Agaricomycotina</taxon>
        <taxon>Agaricomycetes</taxon>
        <taxon>Polyporales</taxon>
        <taxon>Polyporaceae</taxon>
        <taxon>Trametes</taxon>
    </lineage>
</organism>
<comment type="caution">
    <text evidence="8">The sequence shown here is derived from an EMBL/GenBank/DDBJ whole genome shotgun (WGS) entry which is preliminary data.</text>
</comment>
<dbReference type="InterPro" id="IPR051836">
    <property type="entry name" value="Kremen_rcpt"/>
</dbReference>
<keyword evidence="9" id="KW-1185">Reference proteome</keyword>
<accession>A0A1M2VRG6</accession>
<dbReference type="InterPro" id="IPR002889">
    <property type="entry name" value="WSC_carb-bd"/>
</dbReference>
<evidence type="ECO:0000256" key="6">
    <source>
        <dbReference type="ARBA" id="ARBA00023180"/>
    </source>
</evidence>
<dbReference type="OMA" id="CHCGTGL"/>
<protein>
    <submittedName>
        <fullName evidence="8">WSC domain-containing protein</fullName>
    </submittedName>
</protein>
<dbReference type="GO" id="GO:0005886">
    <property type="term" value="C:plasma membrane"/>
    <property type="evidence" value="ECO:0007669"/>
    <property type="project" value="TreeGrafter"/>
</dbReference>